<dbReference type="PANTHER" id="PTHR10641">
    <property type="entry name" value="MYB FAMILY TRANSCRIPTION FACTOR"/>
    <property type="match status" value="1"/>
</dbReference>
<name>A0ABD1M7J3_9FABA</name>
<feature type="domain" description="Myb-like" evidence="6">
    <location>
        <begin position="9"/>
        <end position="61"/>
    </location>
</feature>
<dbReference type="Pfam" id="PF00249">
    <property type="entry name" value="Myb_DNA-binding"/>
    <property type="match status" value="2"/>
</dbReference>
<dbReference type="PANTHER" id="PTHR10641:SF1388">
    <property type="entry name" value="MYB TRANSCRIPTION FACTOR"/>
    <property type="match status" value="1"/>
</dbReference>
<comment type="caution">
    <text evidence="8">The sequence shown here is derived from an EMBL/GenBank/DDBJ whole genome shotgun (WGS) entry which is preliminary data.</text>
</comment>
<feature type="domain" description="HTH myb-type" evidence="7">
    <location>
        <begin position="62"/>
        <end position="116"/>
    </location>
</feature>
<dbReference type="GO" id="GO:0003677">
    <property type="term" value="F:DNA binding"/>
    <property type="evidence" value="ECO:0007669"/>
    <property type="project" value="UniProtKB-KW"/>
</dbReference>
<dbReference type="InterPro" id="IPR009057">
    <property type="entry name" value="Homeodomain-like_sf"/>
</dbReference>
<feature type="domain" description="Myb-like" evidence="6">
    <location>
        <begin position="62"/>
        <end position="112"/>
    </location>
</feature>
<dbReference type="EMBL" id="JBGMDY010000006">
    <property type="protein sequence ID" value="KAL2331770.1"/>
    <property type="molecule type" value="Genomic_DNA"/>
</dbReference>
<dbReference type="PROSITE" id="PS51294">
    <property type="entry name" value="HTH_MYB"/>
    <property type="match status" value="2"/>
</dbReference>
<keyword evidence="2" id="KW-0677">Repeat</keyword>
<feature type="repeat" description="PPR" evidence="5">
    <location>
        <begin position="313"/>
        <end position="347"/>
    </location>
</feature>
<evidence type="ECO:0000256" key="1">
    <source>
        <dbReference type="ARBA" id="ARBA00004123"/>
    </source>
</evidence>
<sequence length="439" mass="50049">MVRAPRCDQNGLKKGAWTPEEDSKLIAYITKYGHWNWRLLPKFAGLARCGKSCRLRWLNYLRPDVKRGNFSRDEEETIVRLHEKLGNRWSAIAAELPGRTDNEIKNHWHTVLKKRFQQKSESKCESAKDKYSKSMETVLENSTDEPYICQPSPQQPSFSGSSCITTDTAAATNHENWVPEIDNDFWTEPYLIDNSYVPPECELDPMLDVELWSQNDLYRGVKRISSAHLGLLIAVSLVVVPAKSLPELVLQVLNKLSNVGALAVLFFHWAEKQIEFKHTIETFHALIEALGKIRQFKVIWTLVNDMNSRKLLSSHTFALIAWRYAVAGKTKEAVKTFEKMERYGLKPHMSDFNRVEVCATPRLTIWEGREGGGVTQGGAVDTRLAEARRVDARLKGEPFRGKSPRRSQEKSRRIQIKLVLQSRYGGSENLALGMSLHVG</sequence>
<evidence type="ECO:0000313" key="8">
    <source>
        <dbReference type="EMBL" id="KAL2331770.1"/>
    </source>
</evidence>
<dbReference type="AlphaFoldDB" id="A0ABD1M7J3"/>
<dbReference type="GO" id="GO:0005634">
    <property type="term" value="C:nucleus"/>
    <property type="evidence" value="ECO:0007669"/>
    <property type="project" value="UniProtKB-SubCell"/>
</dbReference>
<proteinExistence type="predicted"/>
<dbReference type="PROSITE" id="PS50090">
    <property type="entry name" value="MYB_LIKE"/>
    <property type="match status" value="2"/>
</dbReference>
<dbReference type="SUPFAM" id="SSF46689">
    <property type="entry name" value="Homeodomain-like"/>
    <property type="match status" value="1"/>
</dbReference>
<protein>
    <recommendedName>
        <fullName evidence="10">MYB transcription factor</fullName>
    </recommendedName>
</protein>
<comment type="subcellular location">
    <subcellularLocation>
        <location evidence="1">Nucleus</location>
    </subcellularLocation>
</comment>
<feature type="domain" description="HTH myb-type" evidence="7">
    <location>
        <begin position="9"/>
        <end position="61"/>
    </location>
</feature>
<gene>
    <name evidence="8" type="ORF">Fmac_019351</name>
</gene>
<evidence type="ECO:0000256" key="5">
    <source>
        <dbReference type="PROSITE-ProRule" id="PRU00708"/>
    </source>
</evidence>
<dbReference type="InterPro" id="IPR001005">
    <property type="entry name" value="SANT/Myb"/>
</dbReference>
<dbReference type="SMART" id="SM00717">
    <property type="entry name" value="SANT"/>
    <property type="match status" value="2"/>
</dbReference>
<evidence type="ECO:0000256" key="3">
    <source>
        <dbReference type="ARBA" id="ARBA00023125"/>
    </source>
</evidence>
<dbReference type="Gene3D" id="1.10.10.60">
    <property type="entry name" value="Homeodomain-like"/>
    <property type="match status" value="2"/>
</dbReference>
<dbReference type="InterPro" id="IPR011990">
    <property type="entry name" value="TPR-like_helical_dom_sf"/>
</dbReference>
<keyword evidence="3" id="KW-0238">DNA-binding</keyword>
<evidence type="ECO:0000259" key="7">
    <source>
        <dbReference type="PROSITE" id="PS51294"/>
    </source>
</evidence>
<dbReference type="InterPro" id="IPR002885">
    <property type="entry name" value="PPR_rpt"/>
</dbReference>
<dbReference type="CDD" id="cd00167">
    <property type="entry name" value="SANT"/>
    <property type="match status" value="2"/>
</dbReference>
<dbReference type="Gene3D" id="1.25.40.10">
    <property type="entry name" value="Tetratricopeptide repeat domain"/>
    <property type="match status" value="1"/>
</dbReference>
<dbReference type="InterPro" id="IPR017930">
    <property type="entry name" value="Myb_dom"/>
</dbReference>
<dbReference type="FunFam" id="1.10.10.60:FF:000001">
    <property type="entry name" value="MYB-related transcription factor"/>
    <property type="match status" value="1"/>
</dbReference>
<accession>A0ABD1M7J3</accession>
<keyword evidence="9" id="KW-1185">Reference proteome</keyword>
<organism evidence="8 9">
    <name type="scientific">Flemingia macrophylla</name>
    <dbReference type="NCBI Taxonomy" id="520843"/>
    <lineage>
        <taxon>Eukaryota</taxon>
        <taxon>Viridiplantae</taxon>
        <taxon>Streptophyta</taxon>
        <taxon>Embryophyta</taxon>
        <taxon>Tracheophyta</taxon>
        <taxon>Spermatophyta</taxon>
        <taxon>Magnoliopsida</taxon>
        <taxon>eudicotyledons</taxon>
        <taxon>Gunneridae</taxon>
        <taxon>Pentapetalae</taxon>
        <taxon>rosids</taxon>
        <taxon>fabids</taxon>
        <taxon>Fabales</taxon>
        <taxon>Fabaceae</taxon>
        <taxon>Papilionoideae</taxon>
        <taxon>50 kb inversion clade</taxon>
        <taxon>NPAAA clade</taxon>
        <taxon>indigoferoid/millettioid clade</taxon>
        <taxon>Phaseoleae</taxon>
        <taxon>Flemingia</taxon>
    </lineage>
</organism>
<evidence type="ECO:0000313" key="9">
    <source>
        <dbReference type="Proteomes" id="UP001603857"/>
    </source>
</evidence>
<evidence type="ECO:0000259" key="6">
    <source>
        <dbReference type="PROSITE" id="PS50090"/>
    </source>
</evidence>
<evidence type="ECO:0008006" key="10">
    <source>
        <dbReference type="Google" id="ProtNLM"/>
    </source>
</evidence>
<dbReference type="PROSITE" id="PS51375">
    <property type="entry name" value="PPR"/>
    <property type="match status" value="1"/>
</dbReference>
<keyword evidence="4" id="KW-0539">Nucleus</keyword>
<reference evidence="8 9" key="1">
    <citation type="submission" date="2024-08" db="EMBL/GenBank/DDBJ databases">
        <title>Insights into the chromosomal genome structure of Flemingia macrophylla.</title>
        <authorList>
            <person name="Ding Y."/>
            <person name="Zhao Y."/>
            <person name="Bi W."/>
            <person name="Wu M."/>
            <person name="Zhao G."/>
            <person name="Gong Y."/>
            <person name="Li W."/>
            <person name="Zhang P."/>
        </authorList>
    </citation>
    <scope>NUCLEOTIDE SEQUENCE [LARGE SCALE GENOMIC DNA]</scope>
    <source>
        <strain evidence="8">DYQJB</strain>
        <tissue evidence="8">Leaf</tissue>
    </source>
</reference>
<dbReference type="Proteomes" id="UP001603857">
    <property type="component" value="Unassembled WGS sequence"/>
</dbReference>
<dbReference type="InterPro" id="IPR015495">
    <property type="entry name" value="Myb_TF_plants"/>
</dbReference>
<evidence type="ECO:0000256" key="2">
    <source>
        <dbReference type="ARBA" id="ARBA00022737"/>
    </source>
</evidence>
<evidence type="ECO:0000256" key="4">
    <source>
        <dbReference type="ARBA" id="ARBA00023242"/>
    </source>
</evidence>